<proteinExistence type="predicted"/>
<evidence type="ECO:0000313" key="1">
    <source>
        <dbReference type="EMBL" id="MBB5917710.1"/>
    </source>
</evidence>
<reference evidence="1 2" key="1">
    <citation type="submission" date="2020-08" db="EMBL/GenBank/DDBJ databases">
        <title>Sequencing the genomes of 1000 actinobacteria strains.</title>
        <authorList>
            <person name="Klenk H.-P."/>
        </authorList>
    </citation>
    <scope>NUCLEOTIDE SEQUENCE [LARGE SCALE GENOMIC DNA]</scope>
    <source>
        <strain evidence="1 2">DSM 43582</strain>
    </source>
</reference>
<dbReference type="EMBL" id="JACHIT010000002">
    <property type="protein sequence ID" value="MBB5917710.1"/>
    <property type="molecule type" value="Genomic_DNA"/>
</dbReference>
<keyword evidence="2" id="KW-1185">Reference proteome</keyword>
<comment type="caution">
    <text evidence="1">The sequence shown here is derived from an EMBL/GenBank/DDBJ whole genome shotgun (WGS) entry which is preliminary data.</text>
</comment>
<gene>
    <name evidence="1" type="ORF">BJY24_006622</name>
</gene>
<accession>A0A7W9PKT6</accession>
<organism evidence="1 2">
    <name type="scientific">Nocardia transvalensis</name>
    <dbReference type="NCBI Taxonomy" id="37333"/>
    <lineage>
        <taxon>Bacteria</taxon>
        <taxon>Bacillati</taxon>
        <taxon>Actinomycetota</taxon>
        <taxon>Actinomycetes</taxon>
        <taxon>Mycobacteriales</taxon>
        <taxon>Nocardiaceae</taxon>
        <taxon>Nocardia</taxon>
    </lineage>
</organism>
<dbReference type="AlphaFoldDB" id="A0A7W9PKT6"/>
<dbReference type="Proteomes" id="UP000540412">
    <property type="component" value="Unassembled WGS sequence"/>
</dbReference>
<name>A0A7W9PKT6_9NOCA</name>
<protein>
    <submittedName>
        <fullName evidence="1">Uncharacterized protein</fullName>
    </submittedName>
</protein>
<dbReference type="RefSeq" id="WP_157185452.1">
    <property type="nucleotide sequence ID" value="NZ_JACHIT010000002.1"/>
</dbReference>
<sequence length="56" mass="6285">MNWGEVELEPEVEKWFDSLNDDDQETVVFYVDLLAARGALLGEPCTRLTGSPLEDA</sequence>
<evidence type="ECO:0000313" key="2">
    <source>
        <dbReference type="Proteomes" id="UP000540412"/>
    </source>
</evidence>